<dbReference type="EMBL" id="FNFO01000004">
    <property type="protein sequence ID" value="SDK99995.1"/>
    <property type="molecule type" value="Genomic_DNA"/>
</dbReference>
<evidence type="ECO:0000313" key="1">
    <source>
        <dbReference type="EMBL" id="SDK99995.1"/>
    </source>
</evidence>
<keyword evidence="2" id="KW-1185">Reference proteome</keyword>
<dbReference type="RefSeq" id="WP_089681928.1">
    <property type="nucleotide sequence ID" value="NZ_FNFO01000004.1"/>
</dbReference>
<evidence type="ECO:0000313" key="2">
    <source>
        <dbReference type="Proteomes" id="UP000198510"/>
    </source>
</evidence>
<name>A0A1G9GHJ9_9BACT</name>
<gene>
    <name evidence="1" type="ORF">SAMN05421823_104105</name>
</gene>
<organism evidence="1 2">
    <name type="scientific">Catalinimonas alkaloidigena</name>
    <dbReference type="NCBI Taxonomy" id="1075417"/>
    <lineage>
        <taxon>Bacteria</taxon>
        <taxon>Pseudomonadati</taxon>
        <taxon>Bacteroidota</taxon>
        <taxon>Cytophagia</taxon>
        <taxon>Cytophagales</taxon>
        <taxon>Catalimonadaceae</taxon>
        <taxon>Catalinimonas</taxon>
    </lineage>
</organism>
<dbReference type="STRING" id="1075417.SAMN05421823_104105"/>
<dbReference type="AlphaFoldDB" id="A0A1G9GHJ9"/>
<protein>
    <submittedName>
        <fullName evidence="1">Uncharacterized protein</fullName>
    </submittedName>
</protein>
<dbReference type="Proteomes" id="UP000198510">
    <property type="component" value="Unassembled WGS sequence"/>
</dbReference>
<dbReference type="OrthoDB" id="1493041at2"/>
<sequence>MATFGLHKRWFFYTDEWYVTDHTLAGCVGQYATQAEAQAQQRIYDRQALKNMGSGDYLRDLAGFFESNGQEVQQQLVLFARSQGWEDHLREHTYHNSDKTYFELSLPADATDAQLDTVLDITGASFHVVVEYKAVKSYAYIRWNYDFWGKKAFAMLKTEGQLDSRSPYIAGQPRKGYYLIHKPLKRRKTAKFPSVEAAWQEALATFLRLRDALPDSTFLGKHYVEDWSDEVVFLMAYLAHCQSLTLTHEVVTPVNQKTIQSKLRKLKSNRFLTEGMKFFQLEWPAPAAVTPEELQGLIELLRVKPFEVIPMVSEVNGQEIREYNPESTTF</sequence>
<reference evidence="1 2" key="1">
    <citation type="submission" date="2016-10" db="EMBL/GenBank/DDBJ databases">
        <authorList>
            <person name="de Groot N.N."/>
        </authorList>
    </citation>
    <scope>NUCLEOTIDE SEQUENCE [LARGE SCALE GENOMIC DNA]</scope>
    <source>
        <strain evidence="1 2">DSM 25186</strain>
    </source>
</reference>
<accession>A0A1G9GHJ9</accession>
<proteinExistence type="predicted"/>